<protein>
    <submittedName>
        <fullName evidence="2">Uncharacterized protein</fullName>
    </submittedName>
</protein>
<feature type="region of interest" description="Disordered" evidence="1">
    <location>
        <begin position="1"/>
        <end position="24"/>
    </location>
</feature>
<feature type="compositionally biased region" description="Basic and acidic residues" evidence="1">
    <location>
        <begin position="1"/>
        <end position="22"/>
    </location>
</feature>
<reference evidence="2" key="1">
    <citation type="journal article" date="2023" name="bioRxiv">
        <title>Improved chromosome-level genome assembly for marigold (Tagetes erecta).</title>
        <authorList>
            <person name="Jiang F."/>
            <person name="Yuan L."/>
            <person name="Wang S."/>
            <person name="Wang H."/>
            <person name="Xu D."/>
            <person name="Wang A."/>
            <person name="Fan W."/>
        </authorList>
    </citation>
    <scope>NUCLEOTIDE SEQUENCE</scope>
    <source>
        <strain evidence="2">WSJ</strain>
        <tissue evidence="2">Leaf</tissue>
    </source>
</reference>
<dbReference type="Proteomes" id="UP001229421">
    <property type="component" value="Unassembled WGS sequence"/>
</dbReference>
<evidence type="ECO:0000313" key="2">
    <source>
        <dbReference type="EMBL" id="KAK1427451.1"/>
    </source>
</evidence>
<proteinExistence type="predicted"/>
<accession>A0AAD8KUG4</accession>
<dbReference type="EMBL" id="JAUHHV010000004">
    <property type="protein sequence ID" value="KAK1427451.1"/>
    <property type="molecule type" value="Genomic_DNA"/>
</dbReference>
<name>A0AAD8KUG4_TARER</name>
<keyword evidence="3" id="KW-1185">Reference proteome</keyword>
<comment type="caution">
    <text evidence="2">The sequence shown here is derived from an EMBL/GenBank/DDBJ whole genome shotgun (WGS) entry which is preliminary data.</text>
</comment>
<evidence type="ECO:0000256" key="1">
    <source>
        <dbReference type="SAM" id="MobiDB-lite"/>
    </source>
</evidence>
<sequence>MDIDEEIKPSHILEKEPNHDNLSETIGDMRVSNKYSETGKQIVYDPKLSGHTHQDPVSTNATILSPGRKQRILEHLKEEVKLGQRQIIVLKQELRKVEMANKSRLALIQELEQV</sequence>
<organism evidence="2 3">
    <name type="scientific">Tagetes erecta</name>
    <name type="common">African marigold</name>
    <dbReference type="NCBI Taxonomy" id="13708"/>
    <lineage>
        <taxon>Eukaryota</taxon>
        <taxon>Viridiplantae</taxon>
        <taxon>Streptophyta</taxon>
        <taxon>Embryophyta</taxon>
        <taxon>Tracheophyta</taxon>
        <taxon>Spermatophyta</taxon>
        <taxon>Magnoliopsida</taxon>
        <taxon>eudicotyledons</taxon>
        <taxon>Gunneridae</taxon>
        <taxon>Pentapetalae</taxon>
        <taxon>asterids</taxon>
        <taxon>campanulids</taxon>
        <taxon>Asterales</taxon>
        <taxon>Asteraceae</taxon>
        <taxon>Asteroideae</taxon>
        <taxon>Heliantheae alliance</taxon>
        <taxon>Tageteae</taxon>
        <taxon>Tagetes</taxon>
    </lineage>
</organism>
<gene>
    <name evidence="2" type="ORF">QVD17_16137</name>
</gene>
<evidence type="ECO:0000313" key="3">
    <source>
        <dbReference type="Proteomes" id="UP001229421"/>
    </source>
</evidence>
<dbReference type="AlphaFoldDB" id="A0AAD8KUG4"/>